<reference evidence="1" key="1">
    <citation type="submission" date="2020-10" db="EMBL/GenBank/DDBJ databases">
        <title>Phylogeny of dyella-like bacteria.</title>
        <authorList>
            <person name="Fu J."/>
        </authorList>
    </citation>
    <scope>NUCLEOTIDE SEQUENCE</scope>
    <source>
        <strain evidence="1">DHON07</strain>
    </source>
</reference>
<dbReference type="RefSeq" id="WP_204632861.1">
    <property type="nucleotide sequence ID" value="NZ_BSOC01000005.1"/>
</dbReference>
<protein>
    <submittedName>
        <fullName evidence="1">DUF2971 domain-containing protein</fullName>
    </submittedName>
</protein>
<organism evidence="1 2">
    <name type="scientific">Dyella mobilis</name>
    <dbReference type="NCBI Taxonomy" id="1849582"/>
    <lineage>
        <taxon>Bacteria</taxon>
        <taxon>Pseudomonadati</taxon>
        <taxon>Pseudomonadota</taxon>
        <taxon>Gammaproteobacteria</taxon>
        <taxon>Lysobacterales</taxon>
        <taxon>Rhodanobacteraceae</taxon>
        <taxon>Dyella</taxon>
    </lineage>
</organism>
<dbReference type="Proteomes" id="UP001430193">
    <property type="component" value="Unassembled WGS sequence"/>
</dbReference>
<sequence length="289" mass="33281">MAIADALMLDLEDRDWLRQTIEQRKQFGGGDHFPRHLYRYIAPDTDATRAKLEDALVNSRLYLCSRTQFNDPFDSRLEWLQPGDEEVRRFIRGAGFRLGIPEHQADQFADNFLAAPQDWPRLNEILNGTLDRLGLSCFSETPSDMLMWSHYGTSHRGVAVEYQAFNRDAGQAMKLFPVVYGKDFPAMLLNAEHSDRQVFRSVMYKARCWGYELEWRVVKPDAARTHVELDSARVLSIYLGCKVEAKTLGLIRELLIARKARGLPDVQVFRMYMQRDAFALVALPYALNA</sequence>
<gene>
    <name evidence="1" type="ORF">ISS99_17220</name>
</gene>
<dbReference type="EMBL" id="JADIKF010000040">
    <property type="protein sequence ID" value="MBM7131271.1"/>
    <property type="molecule type" value="Genomic_DNA"/>
</dbReference>
<evidence type="ECO:0000313" key="1">
    <source>
        <dbReference type="EMBL" id="MBM7131271.1"/>
    </source>
</evidence>
<name>A0ABS2KJD5_9GAMM</name>
<keyword evidence="2" id="KW-1185">Reference proteome</keyword>
<proteinExistence type="predicted"/>
<accession>A0ABS2KJD5</accession>
<evidence type="ECO:0000313" key="2">
    <source>
        <dbReference type="Proteomes" id="UP001430193"/>
    </source>
</evidence>
<comment type="caution">
    <text evidence="1">The sequence shown here is derived from an EMBL/GenBank/DDBJ whole genome shotgun (WGS) entry which is preliminary data.</text>
</comment>